<dbReference type="Proteomes" id="UP001222325">
    <property type="component" value="Unassembled WGS sequence"/>
</dbReference>
<proteinExistence type="predicted"/>
<evidence type="ECO:0000313" key="1">
    <source>
        <dbReference type="EMBL" id="KAJ7076177.1"/>
    </source>
</evidence>
<sequence length="117" mass="12576">MEWQQSLAGVFAQKFACVVDGHIVPTSACLKPVGLPQCVAFYAMLRQAVFAFGPQVHALCWAGGVQVVPADTAVLKSFLDPRRAATLGALYFLRVRVPFPFAFELGGRLAALPAEVI</sequence>
<protein>
    <submittedName>
        <fullName evidence="1">Uncharacterized protein</fullName>
    </submittedName>
</protein>
<gene>
    <name evidence="1" type="ORF">B0H15DRAFT_955854</name>
</gene>
<comment type="caution">
    <text evidence="1">The sequence shown here is derived from an EMBL/GenBank/DDBJ whole genome shotgun (WGS) entry which is preliminary data.</text>
</comment>
<accession>A0AAD6TQJ2</accession>
<dbReference type="AlphaFoldDB" id="A0AAD6TQJ2"/>
<organism evidence="1 2">
    <name type="scientific">Mycena belliarum</name>
    <dbReference type="NCBI Taxonomy" id="1033014"/>
    <lineage>
        <taxon>Eukaryota</taxon>
        <taxon>Fungi</taxon>
        <taxon>Dikarya</taxon>
        <taxon>Basidiomycota</taxon>
        <taxon>Agaricomycotina</taxon>
        <taxon>Agaricomycetes</taxon>
        <taxon>Agaricomycetidae</taxon>
        <taxon>Agaricales</taxon>
        <taxon>Marasmiineae</taxon>
        <taxon>Mycenaceae</taxon>
        <taxon>Mycena</taxon>
    </lineage>
</organism>
<dbReference type="EMBL" id="JARJCN010000084">
    <property type="protein sequence ID" value="KAJ7076177.1"/>
    <property type="molecule type" value="Genomic_DNA"/>
</dbReference>
<name>A0AAD6TQJ2_9AGAR</name>
<reference evidence="1" key="1">
    <citation type="submission" date="2023-03" db="EMBL/GenBank/DDBJ databases">
        <title>Massive genome expansion in bonnet fungi (Mycena s.s.) driven by repeated elements and novel gene families across ecological guilds.</title>
        <authorList>
            <consortium name="Lawrence Berkeley National Laboratory"/>
            <person name="Harder C.B."/>
            <person name="Miyauchi S."/>
            <person name="Viragh M."/>
            <person name="Kuo A."/>
            <person name="Thoen E."/>
            <person name="Andreopoulos B."/>
            <person name="Lu D."/>
            <person name="Skrede I."/>
            <person name="Drula E."/>
            <person name="Henrissat B."/>
            <person name="Morin E."/>
            <person name="Kohler A."/>
            <person name="Barry K."/>
            <person name="LaButti K."/>
            <person name="Morin E."/>
            <person name="Salamov A."/>
            <person name="Lipzen A."/>
            <person name="Mereny Z."/>
            <person name="Hegedus B."/>
            <person name="Baldrian P."/>
            <person name="Stursova M."/>
            <person name="Weitz H."/>
            <person name="Taylor A."/>
            <person name="Grigoriev I.V."/>
            <person name="Nagy L.G."/>
            <person name="Martin F."/>
            <person name="Kauserud H."/>
        </authorList>
    </citation>
    <scope>NUCLEOTIDE SEQUENCE</scope>
    <source>
        <strain evidence="1">CBHHK173m</strain>
    </source>
</reference>
<keyword evidence="2" id="KW-1185">Reference proteome</keyword>
<evidence type="ECO:0000313" key="2">
    <source>
        <dbReference type="Proteomes" id="UP001222325"/>
    </source>
</evidence>